<dbReference type="AlphaFoldDB" id="A0A090AM34"/>
<dbReference type="PANTHER" id="PTHR34235">
    <property type="entry name" value="SLR1203 PROTEIN-RELATED"/>
    <property type="match status" value="1"/>
</dbReference>
<dbReference type="STRING" id="40754.THII_2645"/>
<dbReference type="Pfam" id="PF01724">
    <property type="entry name" value="DUF29"/>
    <property type="match status" value="1"/>
</dbReference>
<dbReference type="KEGG" id="tig:THII_2645"/>
<organism evidence="1 2">
    <name type="scientific">Thioploca ingrica</name>
    <dbReference type="NCBI Taxonomy" id="40754"/>
    <lineage>
        <taxon>Bacteria</taxon>
        <taxon>Pseudomonadati</taxon>
        <taxon>Pseudomonadota</taxon>
        <taxon>Gammaproteobacteria</taxon>
        <taxon>Thiotrichales</taxon>
        <taxon>Thiotrichaceae</taxon>
        <taxon>Thioploca</taxon>
    </lineage>
</organism>
<proteinExistence type="predicted"/>
<dbReference type="OrthoDB" id="425753at2"/>
<name>A0A090AM34_9GAMM</name>
<sequence length="154" mass="18383">MSELTQEYERDFYGWIQYHVELLRQGKLAEIDVDHLIEELESMSKSEKRELISRLVVLLAHLLKWQYQYQQLADRWQQTWQGGSWRGSIIEQRWQIMRQLQDSPSLKSYLPEALNQAYSPAVKIAIAETRLPLTTFPKICSYTLEQILDENYYP</sequence>
<reference evidence="1 2" key="1">
    <citation type="journal article" date="2014" name="ISME J.">
        <title>Ecophysiology of Thioploca ingrica as revealed by the complete genome sequence supplemented with proteomic evidence.</title>
        <authorList>
            <person name="Kojima H."/>
            <person name="Ogura Y."/>
            <person name="Yamamoto N."/>
            <person name="Togashi T."/>
            <person name="Mori H."/>
            <person name="Watanabe T."/>
            <person name="Nemoto F."/>
            <person name="Kurokawa K."/>
            <person name="Hayashi T."/>
            <person name="Fukui M."/>
        </authorList>
    </citation>
    <scope>NUCLEOTIDE SEQUENCE [LARGE SCALE GENOMIC DNA]</scope>
</reference>
<dbReference type="Gene3D" id="1.20.1220.20">
    <property type="entry name" value="Uncharcterised protein PF01724"/>
    <property type="match status" value="1"/>
</dbReference>
<dbReference type="EMBL" id="AP014633">
    <property type="protein sequence ID" value="BAP56942.1"/>
    <property type="molecule type" value="Genomic_DNA"/>
</dbReference>
<evidence type="ECO:0008006" key="3">
    <source>
        <dbReference type="Google" id="ProtNLM"/>
    </source>
</evidence>
<keyword evidence="2" id="KW-1185">Reference proteome</keyword>
<evidence type="ECO:0000313" key="1">
    <source>
        <dbReference type="EMBL" id="BAP56942.1"/>
    </source>
</evidence>
<evidence type="ECO:0000313" key="2">
    <source>
        <dbReference type="Proteomes" id="UP000031623"/>
    </source>
</evidence>
<dbReference type="InterPro" id="IPR002636">
    <property type="entry name" value="DUF29"/>
</dbReference>
<dbReference type="Proteomes" id="UP000031623">
    <property type="component" value="Chromosome"/>
</dbReference>
<protein>
    <recommendedName>
        <fullName evidence="3">DUF29 domain-containing protein</fullName>
    </recommendedName>
</protein>
<accession>A0A090AM34</accession>
<dbReference type="HOGENOM" id="CLU_116670_0_2_6"/>
<gene>
    <name evidence="1" type="ORF">THII_2645</name>
</gene>